<keyword evidence="10" id="KW-1185">Reference proteome</keyword>
<evidence type="ECO:0000259" key="8">
    <source>
        <dbReference type="PROSITE" id="PS50109"/>
    </source>
</evidence>
<evidence type="ECO:0000256" key="4">
    <source>
        <dbReference type="ARBA" id="ARBA00022679"/>
    </source>
</evidence>
<evidence type="ECO:0000256" key="6">
    <source>
        <dbReference type="ARBA" id="ARBA00023012"/>
    </source>
</evidence>
<keyword evidence="4" id="KW-0808">Transferase</keyword>
<dbReference type="PROSITE" id="PS50109">
    <property type="entry name" value="HIS_KIN"/>
    <property type="match status" value="1"/>
</dbReference>
<dbReference type="FunFam" id="3.30.565.10:FF:000006">
    <property type="entry name" value="Sensor histidine kinase WalK"/>
    <property type="match status" value="1"/>
</dbReference>
<keyword evidence="3" id="KW-0597">Phosphoprotein</keyword>
<dbReference type="AlphaFoldDB" id="A0A372NM74"/>
<dbReference type="Gene3D" id="3.30.565.10">
    <property type="entry name" value="Histidine kinase-like ATPase, C-terminal domain"/>
    <property type="match status" value="1"/>
</dbReference>
<comment type="catalytic activity">
    <reaction evidence="1">
        <text>ATP + protein L-histidine = ADP + protein N-phospho-L-histidine.</text>
        <dbReference type="EC" id="2.7.13.3"/>
    </reaction>
</comment>
<sequence>MKNSDPISKYFHSKDTTGAQQPAGDTWATGNTESRGNGDLMALMGHELRSPLSVIRLYVQMAKAAARCKLDTDTMGLLEKVDNQVTIMTSTIENVMDMSQIVSGKIVLRKECFDLSIMIHELFKEHFSGDNKHEWSLETEDSLYVYADRAKIGQVIYNLLSNAVKYSPTDSLIRILCQRNEQAIIVSVIDQGIGIATDDQKLLFNKFFRADCEKVNSQKGFGIGLFLVKEIICQHDGMVWVQSKKECGAAFSFSLAQSSGIENPANIFKSNSKHLSI</sequence>
<dbReference type="Gene3D" id="1.10.287.130">
    <property type="match status" value="1"/>
</dbReference>
<evidence type="ECO:0000256" key="5">
    <source>
        <dbReference type="ARBA" id="ARBA00022777"/>
    </source>
</evidence>
<dbReference type="InterPro" id="IPR005467">
    <property type="entry name" value="His_kinase_dom"/>
</dbReference>
<dbReference type="Proteomes" id="UP000264217">
    <property type="component" value="Unassembled WGS sequence"/>
</dbReference>
<dbReference type="InterPro" id="IPR050736">
    <property type="entry name" value="Sensor_HK_Regulatory"/>
</dbReference>
<accession>A0A372NM74</accession>
<keyword evidence="5 9" id="KW-0418">Kinase</keyword>
<dbReference type="PANTHER" id="PTHR43711:SF1">
    <property type="entry name" value="HISTIDINE KINASE 1"/>
    <property type="match status" value="1"/>
</dbReference>
<evidence type="ECO:0000256" key="7">
    <source>
        <dbReference type="SAM" id="MobiDB-lite"/>
    </source>
</evidence>
<dbReference type="PANTHER" id="PTHR43711">
    <property type="entry name" value="TWO-COMPONENT HISTIDINE KINASE"/>
    <property type="match status" value="1"/>
</dbReference>
<evidence type="ECO:0000256" key="3">
    <source>
        <dbReference type="ARBA" id="ARBA00022553"/>
    </source>
</evidence>
<evidence type="ECO:0000313" key="10">
    <source>
        <dbReference type="Proteomes" id="UP000264217"/>
    </source>
</evidence>
<dbReference type="Pfam" id="PF02518">
    <property type="entry name" value="HATPase_c"/>
    <property type="match status" value="1"/>
</dbReference>
<evidence type="ECO:0000313" key="9">
    <source>
        <dbReference type="EMBL" id="RFZ90041.1"/>
    </source>
</evidence>
<evidence type="ECO:0000256" key="2">
    <source>
        <dbReference type="ARBA" id="ARBA00012438"/>
    </source>
</evidence>
<dbReference type="InterPro" id="IPR036097">
    <property type="entry name" value="HisK_dim/P_sf"/>
</dbReference>
<protein>
    <recommendedName>
        <fullName evidence="2">histidine kinase</fullName>
        <ecNumber evidence="2">2.7.13.3</ecNumber>
    </recommendedName>
</protein>
<dbReference type="RefSeq" id="WP_117394008.1">
    <property type="nucleotide sequence ID" value="NZ_QWDC01000005.1"/>
</dbReference>
<reference evidence="9 10" key="1">
    <citation type="submission" date="2018-08" db="EMBL/GenBank/DDBJ databases">
        <title>Mucilaginibacter sp. MYSH2.</title>
        <authorList>
            <person name="Seo T."/>
        </authorList>
    </citation>
    <scope>NUCLEOTIDE SEQUENCE [LARGE SCALE GENOMIC DNA]</scope>
    <source>
        <strain evidence="9 10">MYSH2</strain>
    </source>
</reference>
<dbReference type="Pfam" id="PF00512">
    <property type="entry name" value="HisKA"/>
    <property type="match status" value="1"/>
</dbReference>
<feature type="domain" description="Histidine kinase" evidence="8">
    <location>
        <begin position="43"/>
        <end position="259"/>
    </location>
</feature>
<evidence type="ECO:0000256" key="1">
    <source>
        <dbReference type="ARBA" id="ARBA00000085"/>
    </source>
</evidence>
<dbReference type="InterPro" id="IPR003594">
    <property type="entry name" value="HATPase_dom"/>
</dbReference>
<comment type="caution">
    <text evidence="9">The sequence shown here is derived from an EMBL/GenBank/DDBJ whole genome shotgun (WGS) entry which is preliminary data.</text>
</comment>
<dbReference type="SMART" id="SM00388">
    <property type="entry name" value="HisKA"/>
    <property type="match status" value="1"/>
</dbReference>
<dbReference type="InterPro" id="IPR003661">
    <property type="entry name" value="HisK_dim/P_dom"/>
</dbReference>
<gene>
    <name evidence="9" type="ORF">D0C36_22615</name>
</gene>
<feature type="region of interest" description="Disordered" evidence="7">
    <location>
        <begin position="1"/>
        <end position="32"/>
    </location>
</feature>
<name>A0A372NM74_9SPHI</name>
<dbReference type="SUPFAM" id="SSF47384">
    <property type="entry name" value="Homodimeric domain of signal transducing histidine kinase"/>
    <property type="match status" value="1"/>
</dbReference>
<dbReference type="SUPFAM" id="SSF55874">
    <property type="entry name" value="ATPase domain of HSP90 chaperone/DNA topoisomerase II/histidine kinase"/>
    <property type="match status" value="1"/>
</dbReference>
<proteinExistence type="predicted"/>
<dbReference type="CDD" id="cd00082">
    <property type="entry name" value="HisKA"/>
    <property type="match status" value="1"/>
</dbReference>
<dbReference type="GO" id="GO:0000155">
    <property type="term" value="F:phosphorelay sensor kinase activity"/>
    <property type="evidence" value="ECO:0007669"/>
    <property type="project" value="InterPro"/>
</dbReference>
<dbReference type="EC" id="2.7.13.3" evidence="2"/>
<keyword evidence="6" id="KW-0902">Two-component regulatory system</keyword>
<dbReference type="InterPro" id="IPR004358">
    <property type="entry name" value="Sig_transdc_His_kin-like_C"/>
</dbReference>
<dbReference type="EMBL" id="QWDC01000005">
    <property type="protein sequence ID" value="RFZ90041.1"/>
    <property type="molecule type" value="Genomic_DNA"/>
</dbReference>
<dbReference type="PRINTS" id="PR00344">
    <property type="entry name" value="BCTRLSENSOR"/>
</dbReference>
<dbReference type="OrthoDB" id="9813151at2"/>
<dbReference type="InterPro" id="IPR036890">
    <property type="entry name" value="HATPase_C_sf"/>
</dbReference>
<organism evidence="9 10">
    <name type="scientific">Mucilaginibacter conchicola</name>
    <dbReference type="NCBI Taxonomy" id="2303333"/>
    <lineage>
        <taxon>Bacteria</taxon>
        <taxon>Pseudomonadati</taxon>
        <taxon>Bacteroidota</taxon>
        <taxon>Sphingobacteriia</taxon>
        <taxon>Sphingobacteriales</taxon>
        <taxon>Sphingobacteriaceae</taxon>
        <taxon>Mucilaginibacter</taxon>
    </lineage>
</organism>
<dbReference type="SMART" id="SM00387">
    <property type="entry name" value="HATPase_c"/>
    <property type="match status" value="1"/>
</dbReference>